<name>A0AAV6VVW9_9ARAC</name>
<comment type="subcellular location">
    <subcellularLocation>
        <location evidence="1">Mitochondrion</location>
    </subcellularLocation>
</comment>
<evidence type="ECO:0000256" key="3">
    <source>
        <dbReference type="ARBA" id="ARBA00022946"/>
    </source>
</evidence>
<evidence type="ECO:0000313" key="6">
    <source>
        <dbReference type="Proteomes" id="UP000827092"/>
    </source>
</evidence>
<evidence type="ECO:0000256" key="2">
    <source>
        <dbReference type="ARBA" id="ARBA00009116"/>
    </source>
</evidence>
<evidence type="ECO:0000256" key="1">
    <source>
        <dbReference type="ARBA" id="ARBA00004173"/>
    </source>
</evidence>
<comment type="caution">
    <text evidence="5">The sequence shown here is derived from an EMBL/GenBank/DDBJ whole genome shotgun (WGS) entry which is preliminary data.</text>
</comment>
<dbReference type="PANTHER" id="PTHR13126">
    <property type="entry name" value="CHAPERONE ATP11"/>
    <property type="match status" value="1"/>
</dbReference>
<proteinExistence type="inferred from homology"/>
<reference evidence="5 6" key="1">
    <citation type="journal article" date="2022" name="Nat. Ecol. Evol.">
        <title>A masculinizing supergene underlies an exaggerated male reproductive morph in a spider.</title>
        <authorList>
            <person name="Hendrickx F."/>
            <person name="De Corte Z."/>
            <person name="Sonet G."/>
            <person name="Van Belleghem S.M."/>
            <person name="Kostlbacher S."/>
            <person name="Vangestel C."/>
        </authorList>
    </citation>
    <scope>NUCLEOTIDE SEQUENCE [LARGE SCALE GENOMIC DNA]</scope>
    <source>
        <strain evidence="5">W744_W776</strain>
    </source>
</reference>
<dbReference type="AlphaFoldDB" id="A0AAV6VVW9"/>
<dbReference type="PANTHER" id="PTHR13126:SF0">
    <property type="entry name" value="ATP SYNTHASE MITOCHONDRIAL F1 COMPLEX ASSEMBLY FACTOR 1"/>
    <property type="match status" value="1"/>
</dbReference>
<keyword evidence="3" id="KW-0809">Transit peptide</keyword>
<dbReference type="Pfam" id="PF06644">
    <property type="entry name" value="ATP11"/>
    <property type="match status" value="1"/>
</dbReference>
<dbReference type="GO" id="GO:0033615">
    <property type="term" value="P:mitochondrial proton-transporting ATP synthase complex assembly"/>
    <property type="evidence" value="ECO:0007669"/>
    <property type="project" value="TreeGrafter"/>
</dbReference>
<accession>A0AAV6VVW9</accession>
<keyword evidence="6" id="KW-1185">Reference proteome</keyword>
<sequence length="279" mass="32642">MRWSSSWRSLFFNFSKPQSMIYRAYCKSVDSKQELSENPYYEKYAKKIAKIQKSPSEDIQTRLKKNLEVIGAYSSSMKKIVNTEQSESKAAKIPPIQKQKDLNQIMKLDLINNKSAEEIESIWQEYHKVKEGVYAVLPGNVFTKMHCNLKEYPTFLFPLPRAQGYEYIMCQFLDHSCYFTSVVNYQAFKENAPVCLTVTYYTEFQSEKGIILMRGEYDNTVLKAHEAQCLTNQLQLYYGSDDQDKLNLVHKFNRNPESFKHMELISNFESSLSKFTITN</sequence>
<dbReference type="Proteomes" id="UP000827092">
    <property type="component" value="Unassembled WGS sequence"/>
</dbReference>
<dbReference type="InterPro" id="IPR010591">
    <property type="entry name" value="ATP11"/>
</dbReference>
<keyword evidence="4" id="KW-0496">Mitochondrion</keyword>
<comment type="similarity">
    <text evidence="2">Belongs to the ATP11 family.</text>
</comment>
<dbReference type="EMBL" id="JAFNEN010000023">
    <property type="protein sequence ID" value="KAG8199878.1"/>
    <property type="molecule type" value="Genomic_DNA"/>
</dbReference>
<evidence type="ECO:0000256" key="4">
    <source>
        <dbReference type="ARBA" id="ARBA00023128"/>
    </source>
</evidence>
<organism evidence="5 6">
    <name type="scientific">Oedothorax gibbosus</name>
    <dbReference type="NCBI Taxonomy" id="931172"/>
    <lineage>
        <taxon>Eukaryota</taxon>
        <taxon>Metazoa</taxon>
        <taxon>Ecdysozoa</taxon>
        <taxon>Arthropoda</taxon>
        <taxon>Chelicerata</taxon>
        <taxon>Arachnida</taxon>
        <taxon>Araneae</taxon>
        <taxon>Araneomorphae</taxon>
        <taxon>Entelegynae</taxon>
        <taxon>Araneoidea</taxon>
        <taxon>Linyphiidae</taxon>
        <taxon>Erigoninae</taxon>
        <taxon>Oedothorax</taxon>
    </lineage>
</organism>
<evidence type="ECO:0008006" key="7">
    <source>
        <dbReference type="Google" id="ProtNLM"/>
    </source>
</evidence>
<dbReference type="GO" id="GO:0005739">
    <property type="term" value="C:mitochondrion"/>
    <property type="evidence" value="ECO:0007669"/>
    <property type="project" value="UniProtKB-SubCell"/>
</dbReference>
<evidence type="ECO:0000313" key="5">
    <source>
        <dbReference type="EMBL" id="KAG8199878.1"/>
    </source>
</evidence>
<gene>
    <name evidence="5" type="ORF">JTE90_015869</name>
</gene>
<protein>
    <recommendedName>
        <fullName evidence="7">ATP synthase mitochondrial F1 complex assembly factor 1</fullName>
    </recommendedName>
</protein>